<dbReference type="EMBL" id="PJQY01001994">
    <property type="protein sequence ID" value="PQP97247.1"/>
    <property type="molecule type" value="Genomic_DNA"/>
</dbReference>
<dbReference type="OrthoDB" id="1163718at2759"/>
<accession>A0A314Y0C1</accession>
<evidence type="ECO:0000313" key="3">
    <source>
        <dbReference type="Proteomes" id="UP000250321"/>
    </source>
</evidence>
<comment type="caution">
    <text evidence="2">The sequence shown here is derived from an EMBL/GenBank/DDBJ whole genome shotgun (WGS) entry which is preliminary data.</text>
</comment>
<dbReference type="PANTHER" id="PTHR33499">
    <property type="entry name" value="OS12G0282400 PROTEIN-RELATED"/>
    <property type="match status" value="1"/>
</dbReference>
<dbReference type="Proteomes" id="UP000250321">
    <property type="component" value="Unassembled WGS sequence"/>
</dbReference>
<evidence type="ECO:0000313" key="2">
    <source>
        <dbReference type="EMBL" id="PQP97247.1"/>
    </source>
</evidence>
<feature type="compositionally biased region" description="Low complexity" evidence="1">
    <location>
        <begin position="33"/>
        <end position="60"/>
    </location>
</feature>
<dbReference type="PANTHER" id="PTHR33499:SF11">
    <property type="entry name" value="NO APICAL MERISTEM-ASSOCIATED C-TERMINAL DOMAIN-CONTAINING PROTEIN"/>
    <property type="match status" value="1"/>
</dbReference>
<dbReference type="AlphaFoldDB" id="A0A314Y0C1"/>
<gene>
    <name evidence="2" type="ORF">Pyn_25985</name>
</gene>
<dbReference type="Pfam" id="PF03004">
    <property type="entry name" value="Transposase_24"/>
    <property type="match status" value="1"/>
</dbReference>
<feature type="region of interest" description="Disordered" evidence="1">
    <location>
        <begin position="1"/>
        <end position="73"/>
    </location>
</feature>
<proteinExistence type="predicted"/>
<name>A0A314Y0C1_PRUYE</name>
<keyword evidence="3" id="KW-1185">Reference proteome</keyword>
<sequence length="456" mass="51421">MTKFLLGSFALGHEHCAGPSLKKKKTSDRTIGQKQKLAQPPLPPSSLAQPPSSAPHQSEPPQHESSSRSPDQSIIARTSLHNKKTRGPTKGAGTYDVVNKSQGQIQIRLDPEQKLVEGIKTHPLFVNEIGIITRAKAPLNVLGLKKVPKEDKQEWAEALKFNFDVDLMEPAMWRFIDDHMCSTYKEWKSKLHKHFKKFYPDIELARATPPPEELFGTTRTIEEWHWLIDNLYTNEQYQRRCKANAKNRQHIKFNHTGGSRPFLKHKELAETKGEHPTYISNWQAMHQYRKKGGVYVNEVAEAKGKNMAAELEKVKEQLASSAPNDTPPYQIMVPEKLQLGILSAELGVGKDKKIRGVGSSLRVQGTSRRISESNATNTSYDSKHKVDELSGKVDKLLGVIQKMQAHIKYLRKKGSINIYKLTHKHMWGVKPRNATGKMQFAKPQPLHGGAHPDVCA</sequence>
<protein>
    <recommendedName>
        <fullName evidence="4">Transposase, Ptta/En/Spm, plant</fullName>
    </recommendedName>
</protein>
<organism evidence="2 3">
    <name type="scientific">Prunus yedoensis var. nudiflora</name>
    <dbReference type="NCBI Taxonomy" id="2094558"/>
    <lineage>
        <taxon>Eukaryota</taxon>
        <taxon>Viridiplantae</taxon>
        <taxon>Streptophyta</taxon>
        <taxon>Embryophyta</taxon>
        <taxon>Tracheophyta</taxon>
        <taxon>Spermatophyta</taxon>
        <taxon>Magnoliopsida</taxon>
        <taxon>eudicotyledons</taxon>
        <taxon>Gunneridae</taxon>
        <taxon>Pentapetalae</taxon>
        <taxon>rosids</taxon>
        <taxon>fabids</taxon>
        <taxon>Rosales</taxon>
        <taxon>Rosaceae</taxon>
        <taxon>Amygdaloideae</taxon>
        <taxon>Amygdaleae</taxon>
        <taxon>Prunus</taxon>
    </lineage>
</organism>
<reference evidence="2 3" key="1">
    <citation type="submission" date="2018-02" db="EMBL/GenBank/DDBJ databases">
        <title>Draft genome of wild Prunus yedoensis var. nudiflora.</title>
        <authorList>
            <person name="Baek S."/>
            <person name="Kim J.-H."/>
            <person name="Choi K."/>
            <person name="Kim G.-B."/>
            <person name="Cho A."/>
            <person name="Jang H."/>
            <person name="Shin C.-H."/>
            <person name="Yu H.-J."/>
            <person name="Mun J.-H."/>
        </authorList>
    </citation>
    <scope>NUCLEOTIDE SEQUENCE [LARGE SCALE GENOMIC DNA]</scope>
    <source>
        <strain evidence="3">cv. Jeju island</strain>
        <tissue evidence="2">Leaf</tissue>
    </source>
</reference>
<evidence type="ECO:0000256" key="1">
    <source>
        <dbReference type="SAM" id="MobiDB-lite"/>
    </source>
</evidence>
<evidence type="ECO:0008006" key="4">
    <source>
        <dbReference type="Google" id="ProtNLM"/>
    </source>
</evidence>
<dbReference type="InterPro" id="IPR004252">
    <property type="entry name" value="Probable_transposase_24"/>
</dbReference>